<comment type="pathway">
    <text evidence="1">Porphyrin-containing compound metabolism; siroheme biosynthesis; sirohydrochlorin from precorrin-2: step 1/1.</text>
</comment>
<keyword evidence="5" id="KW-0627">Porphyrin biosynthesis</keyword>
<dbReference type="InterPro" id="IPR006367">
    <property type="entry name" value="Sirohaem_synthase_N"/>
</dbReference>
<dbReference type="GO" id="GO:0043115">
    <property type="term" value="F:precorrin-2 dehydrogenase activity"/>
    <property type="evidence" value="ECO:0007669"/>
    <property type="project" value="UniProtKB-EC"/>
</dbReference>
<dbReference type="GO" id="GO:0019354">
    <property type="term" value="P:siroheme biosynthetic process"/>
    <property type="evidence" value="ECO:0007669"/>
    <property type="project" value="UniProtKB-UniPathway"/>
</dbReference>
<proteinExistence type="predicted"/>
<evidence type="ECO:0000256" key="4">
    <source>
        <dbReference type="ARBA" id="ARBA00023027"/>
    </source>
</evidence>
<keyword evidence="4" id="KW-0520">NAD</keyword>
<name>A0A5D3WM90_9BACT</name>
<dbReference type="NCBIfam" id="TIGR01470">
    <property type="entry name" value="cysG_Nterm"/>
    <property type="match status" value="1"/>
</dbReference>
<dbReference type="InterPro" id="IPR042518">
    <property type="entry name" value="SirC_C"/>
</dbReference>
<dbReference type="Gene3D" id="1.10.8.610">
    <property type="entry name" value="SirC, precorrin-2 dehydrogenase, C-terminal helical domain-like"/>
    <property type="match status" value="1"/>
</dbReference>
<evidence type="ECO:0000256" key="6">
    <source>
        <dbReference type="ARBA" id="ARBA00047561"/>
    </source>
</evidence>
<organism evidence="7 8">
    <name type="scientific">Geothermobacter ehrlichii</name>
    <dbReference type="NCBI Taxonomy" id="213224"/>
    <lineage>
        <taxon>Bacteria</taxon>
        <taxon>Pseudomonadati</taxon>
        <taxon>Thermodesulfobacteriota</taxon>
        <taxon>Desulfuromonadia</taxon>
        <taxon>Desulfuromonadales</taxon>
        <taxon>Geothermobacteraceae</taxon>
        <taxon>Geothermobacter</taxon>
    </lineage>
</organism>
<evidence type="ECO:0000256" key="1">
    <source>
        <dbReference type="ARBA" id="ARBA00005010"/>
    </source>
</evidence>
<dbReference type="SUPFAM" id="SSF75615">
    <property type="entry name" value="Siroheme synthase middle domains-like"/>
    <property type="match status" value="1"/>
</dbReference>
<comment type="caution">
    <text evidence="7">The sequence shown here is derived from an EMBL/GenBank/DDBJ whole genome shotgun (WGS) entry which is preliminary data.</text>
</comment>
<evidence type="ECO:0000256" key="2">
    <source>
        <dbReference type="ARBA" id="ARBA00012400"/>
    </source>
</evidence>
<reference evidence="7 8" key="1">
    <citation type="submission" date="2019-07" db="EMBL/GenBank/DDBJ databases">
        <title>Genomic Encyclopedia of Type Strains, Phase IV (KMG-IV): sequencing the most valuable type-strain genomes for metagenomic binning, comparative biology and taxonomic classification.</title>
        <authorList>
            <person name="Goeker M."/>
        </authorList>
    </citation>
    <scope>NUCLEOTIDE SEQUENCE [LARGE SCALE GENOMIC DNA]</scope>
    <source>
        <strain evidence="7 8">SS015</strain>
    </source>
</reference>
<keyword evidence="8" id="KW-1185">Reference proteome</keyword>
<dbReference type="Proteomes" id="UP000324159">
    <property type="component" value="Unassembled WGS sequence"/>
</dbReference>
<dbReference type="InterPro" id="IPR028161">
    <property type="entry name" value="Met8-like"/>
</dbReference>
<dbReference type="GO" id="GO:0004325">
    <property type="term" value="F:ferrochelatase activity"/>
    <property type="evidence" value="ECO:0007669"/>
    <property type="project" value="InterPro"/>
</dbReference>
<comment type="catalytic activity">
    <reaction evidence="6">
        <text>precorrin-2 + NAD(+) = sirohydrochlorin + NADH + 2 H(+)</text>
        <dbReference type="Rhea" id="RHEA:15613"/>
        <dbReference type="ChEBI" id="CHEBI:15378"/>
        <dbReference type="ChEBI" id="CHEBI:57540"/>
        <dbReference type="ChEBI" id="CHEBI:57945"/>
        <dbReference type="ChEBI" id="CHEBI:58351"/>
        <dbReference type="ChEBI" id="CHEBI:58827"/>
        <dbReference type="EC" id="1.3.1.76"/>
    </reaction>
</comment>
<dbReference type="Pfam" id="PF13241">
    <property type="entry name" value="NAD_binding_7"/>
    <property type="match status" value="1"/>
</dbReference>
<sequence>MSLYPVMLDLRDRLCLVVGGGRVGCRKIRGLLAAGARVRLVSPACSERLTHPAFEWRQRPYRRGDLAGARLVFAATDDPAVNRAVADEARKMGVPVNVATGGHDGDLLLPAVRRRGAIVLAVSTGGGSPALSAVVADRLFQQLGPEWERVLEIASRLRRRSLTSPKSAEYNQSILRQLLDDGLAGLLRSGRREAVDELLRRHCGVDGLAELGIDSLEPLP</sequence>
<dbReference type="EMBL" id="VNIB01000003">
    <property type="protein sequence ID" value="TYO99313.1"/>
    <property type="molecule type" value="Genomic_DNA"/>
</dbReference>
<dbReference type="UniPathway" id="UPA00262">
    <property type="reaction ID" value="UER00222"/>
</dbReference>
<evidence type="ECO:0000313" key="7">
    <source>
        <dbReference type="EMBL" id="TYO99313.1"/>
    </source>
</evidence>
<evidence type="ECO:0000256" key="5">
    <source>
        <dbReference type="ARBA" id="ARBA00023244"/>
    </source>
</evidence>
<protein>
    <recommendedName>
        <fullName evidence="2">precorrin-2 dehydrogenase</fullName>
        <ecNumber evidence="2">1.3.1.76</ecNumber>
    </recommendedName>
</protein>
<accession>A0A5D3WM90</accession>
<dbReference type="RefSeq" id="WP_148895233.1">
    <property type="nucleotide sequence ID" value="NZ_VNIB01000003.1"/>
</dbReference>
<dbReference type="InterPro" id="IPR036291">
    <property type="entry name" value="NAD(P)-bd_dom_sf"/>
</dbReference>
<dbReference type="Gene3D" id="3.40.50.720">
    <property type="entry name" value="NAD(P)-binding Rossmann-like Domain"/>
    <property type="match status" value="1"/>
</dbReference>
<dbReference type="AlphaFoldDB" id="A0A5D3WM90"/>
<dbReference type="OrthoDB" id="9815856at2"/>
<dbReference type="PANTHER" id="PTHR35330">
    <property type="entry name" value="SIROHEME BIOSYNTHESIS PROTEIN MET8"/>
    <property type="match status" value="1"/>
</dbReference>
<dbReference type="PANTHER" id="PTHR35330:SF1">
    <property type="entry name" value="SIROHEME BIOSYNTHESIS PROTEIN MET8"/>
    <property type="match status" value="1"/>
</dbReference>
<keyword evidence="3" id="KW-0560">Oxidoreductase</keyword>
<evidence type="ECO:0000313" key="8">
    <source>
        <dbReference type="Proteomes" id="UP000324159"/>
    </source>
</evidence>
<gene>
    <name evidence="7" type="ORF">EDC39_103159</name>
</gene>
<dbReference type="EC" id="1.3.1.76" evidence="2"/>
<dbReference type="SUPFAM" id="SSF51735">
    <property type="entry name" value="NAD(P)-binding Rossmann-fold domains"/>
    <property type="match status" value="1"/>
</dbReference>
<evidence type="ECO:0000256" key="3">
    <source>
        <dbReference type="ARBA" id="ARBA00023002"/>
    </source>
</evidence>